<sequence>MGKKIALTFDDGPSTVTTPKVLEKLKKYDIVASFFLIADNINDESEKIVKECIAHGCEICNHAKTHSHMQTFTADEVREEIEYTDRAIEKITGYKPRFFRPPYIDVSQTMYDTINLPFICGIHGEDWEDSILAKERAEMILSQACDGSIILMHDFTDNDETVKALDIVIPELLAQGYEFVNISDLFKDGGVEPTVHSGIVYSNIHDTEPREPLC</sequence>
<dbReference type="EMBL" id="FMUR01000007">
    <property type="protein sequence ID" value="SCY05710.1"/>
    <property type="molecule type" value="Genomic_DNA"/>
</dbReference>
<dbReference type="InterPro" id="IPR002509">
    <property type="entry name" value="NODB_dom"/>
</dbReference>
<dbReference type="Gene3D" id="3.20.20.370">
    <property type="entry name" value="Glycoside hydrolase/deacetylase"/>
    <property type="match status" value="1"/>
</dbReference>
<proteinExistence type="predicted"/>
<dbReference type="InterPro" id="IPR011330">
    <property type="entry name" value="Glyco_hydro/deAcase_b/a-brl"/>
</dbReference>
<dbReference type="SUPFAM" id="SSF88713">
    <property type="entry name" value="Glycoside hydrolase/deacetylase"/>
    <property type="match status" value="1"/>
</dbReference>
<dbReference type="InterPro" id="IPR050248">
    <property type="entry name" value="Polysacc_deacetylase_ArnD"/>
</dbReference>
<dbReference type="PANTHER" id="PTHR10587:SF125">
    <property type="entry name" value="POLYSACCHARIDE DEACETYLASE YHEN-RELATED"/>
    <property type="match status" value="1"/>
</dbReference>
<evidence type="ECO:0000313" key="3">
    <source>
        <dbReference type="Proteomes" id="UP000183047"/>
    </source>
</evidence>
<dbReference type="Pfam" id="PF01522">
    <property type="entry name" value="Polysacc_deac_1"/>
    <property type="match status" value="1"/>
</dbReference>
<dbReference type="AlphaFoldDB" id="A0A1G5CU18"/>
<protein>
    <submittedName>
        <fullName evidence="2">Peptidoglycan/xylan/chitin deacetylase, PgdA/CDA1 family</fullName>
    </submittedName>
</protein>
<evidence type="ECO:0000313" key="2">
    <source>
        <dbReference type="EMBL" id="SCY05710.1"/>
    </source>
</evidence>
<dbReference type="PANTHER" id="PTHR10587">
    <property type="entry name" value="GLYCOSYL TRANSFERASE-RELATED"/>
    <property type="match status" value="1"/>
</dbReference>
<evidence type="ECO:0000259" key="1">
    <source>
        <dbReference type="PROSITE" id="PS51677"/>
    </source>
</evidence>
<dbReference type="GO" id="GO:0016810">
    <property type="term" value="F:hydrolase activity, acting on carbon-nitrogen (but not peptide) bonds"/>
    <property type="evidence" value="ECO:0007669"/>
    <property type="project" value="InterPro"/>
</dbReference>
<accession>A0A1G5CU18</accession>
<keyword evidence="3" id="KW-1185">Reference proteome</keyword>
<reference evidence="3" key="1">
    <citation type="submission" date="2016-10" db="EMBL/GenBank/DDBJ databases">
        <authorList>
            <person name="Varghese N."/>
            <person name="Submissions S."/>
        </authorList>
    </citation>
    <scope>NUCLEOTIDE SEQUENCE [LARGE SCALE GENOMIC DNA]</scope>
    <source>
        <strain evidence="3">XBD2006</strain>
    </source>
</reference>
<gene>
    <name evidence="2" type="ORF">SAMN02910451_01217</name>
</gene>
<feature type="domain" description="NodB homology" evidence="1">
    <location>
        <begin position="3"/>
        <end position="180"/>
    </location>
</feature>
<dbReference type="RefSeq" id="WP_074461891.1">
    <property type="nucleotide sequence ID" value="NZ_FMUR01000007.1"/>
</dbReference>
<name>A0A1G5CU18_9FIRM</name>
<organism evidence="2 3">
    <name type="scientific">Butyrivibrio hungatei</name>
    <dbReference type="NCBI Taxonomy" id="185008"/>
    <lineage>
        <taxon>Bacteria</taxon>
        <taxon>Bacillati</taxon>
        <taxon>Bacillota</taxon>
        <taxon>Clostridia</taxon>
        <taxon>Lachnospirales</taxon>
        <taxon>Lachnospiraceae</taxon>
        <taxon>Butyrivibrio</taxon>
    </lineage>
</organism>
<dbReference type="PROSITE" id="PS51677">
    <property type="entry name" value="NODB"/>
    <property type="match status" value="1"/>
</dbReference>
<dbReference type="Proteomes" id="UP000183047">
    <property type="component" value="Unassembled WGS sequence"/>
</dbReference>
<dbReference type="GO" id="GO:0005975">
    <property type="term" value="P:carbohydrate metabolic process"/>
    <property type="evidence" value="ECO:0007669"/>
    <property type="project" value="InterPro"/>
</dbReference>